<dbReference type="RefSeq" id="WP_255058018.1">
    <property type="nucleotide sequence ID" value="NZ_JANDBD010000001.1"/>
</dbReference>
<organism evidence="4 5">
    <name type="scientific">Mycolicibacterium arenosum</name>
    <dbReference type="NCBI Taxonomy" id="2952157"/>
    <lineage>
        <taxon>Bacteria</taxon>
        <taxon>Bacillati</taxon>
        <taxon>Actinomycetota</taxon>
        <taxon>Actinomycetes</taxon>
        <taxon>Mycobacteriales</taxon>
        <taxon>Mycobacteriaceae</taxon>
        <taxon>Mycolicibacterium</taxon>
    </lineage>
</organism>
<reference evidence="4 5" key="1">
    <citation type="submission" date="2022-06" db="EMBL/GenBank/DDBJ databases">
        <title>Mycolicibacterium sp. CAU 1645 isolated from seawater.</title>
        <authorList>
            <person name="Kim W."/>
        </authorList>
    </citation>
    <scope>NUCLEOTIDE SEQUENCE [LARGE SCALE GENOMIC DNA]</scope>
    <source>
        <strain evidence="4 5">CAU 1645</strain>
    </source>
</reference>
<name>A0ABT1LVX0_9MYCO</name>
<dbReference type="EMBL" id="JANDBD010000001">
    <property type="protein sequence ID" value="MCP9271045.1"/>
    <property type="molecule type" value="Genomic_DNA"/>
</dbReference>
<sequence length="180" mass="18861">MTDSPDDAVDVAAGPTQRRAVDWTGVLTYGVLPAVALVLALAAGFLKYVDNSARDSSTARTEAIQAASTGSVALLSYTPDRVEQQLNDARDLLTGEFRDSYTSLINEVVIPGAQQQQISATATVARAGSVSASATEAVVLVFVNQTVVVDASAPTDMVSAVRVTLERAGDEWLISDFTPV</sequence>
<dbReference type="PANTHER" id="PTHR37042">
    <property type="entry name" value="OUTER MEMBRANE PROTEIN RV1973"/>
    <property type="match status" value="1"/>
</dbReference>
<comment type="caution">
    <text evidence="4">The sequence shown here is derived from an EMBL/GenBank/DDBJ whole genome shotgun (WGS) entry which is preliminary data.</text>
</comment>
<evidence type="ECO:0000256" key="1">
    <source>
        <dbReference type="ARBA" id="ARBA00004370"/>
    </source>
</evidence>
<dbReference type="Proteomes" id="UP001651690">
    <property type="component" value="Unassembled WGS sequence"/>
</dbReference>
<protein>
    <recommendedName>
        <fullName evidence="6">Outer membrane protein</fullName>
    </recommendedName>
</protein>
<proteinExistence type="predicted"/>
<keyword evidence="5" id="KW-1185">Reference proteome</keyword>
<keyword evidence="3" id="KW-0812">Transmembrane</keyword>
<evidence type="ECO:0000256" key="2">
    <source>
        <dbReference type="ARBA" id="ARBA00023136"/>
    </source>
</evidence>
<feature type="transmembrane region" description="Helical" evidence="3">
    <location>
        <begin position="26"/>
        <end position="46"/>
    </location>
</feature>
<evidence type="ECO:0000313" key="4">
    <source>
        <dbReference type="EMBL" id="MCP9271045.1"/>
    </source>
</evidence>
<gene>
    <name evidence="4" type="ORF">NM203_02460</name>
</gene>
<evidence type="ECO:0008006" key="6">
    <source>
        <dbReference type="Google" id="ProtNLM"/>
    </source>
</evidence>
<evidence type="ECO:0000313" key="5">
    <source>
        <dbReference type="Proteomes" id="UP001651690"/>
    </source>
</evidence>
<dbReference type="PANTHER" id="PTHR37042:SF4">
    <property type="entry name" value="OUTER MEMBRANE PROTEIN RV1973"/>
    <property type="match status" value="1"/>
</dbReference>
<comment type="subcellular location">
    <subcellularLocation>
        <location evidence="1">Membrane</location>
    </subcellularLocation>
</comment>
<keyword evidence="2 3" id="KW-0472">Membrane</keyword>
<accession>A0ABT1LVX0</accession>
<evidence type="ECO:0000256" key="3">
    <source>
        <dbReference type="SAM" id="Phobius"/>
    </source>
</evidence>
<keyword evidence="3" id="KW-1133">Transmembrane helix</keyword>